<comment type="similarity">
    <text evidence="1">In the C-terminal section; belongs to the class-I pyridoxal-phosphate-dependent aminotransferase family.</text>
</comment>
<reference evidence="7 8" key="1">
    <citation type="submission" date="2024-04" db="EMBL/GenBank/DDBJ databases">
        <title>Draft genome sequence of Pseudophaeobacter arcticus NBRC 116598.</title>
        <authorList>
            <person name="Miyakawa T."/>
            <person name="Kusuya Y."/>
            <person name="Miura T."/>
        </authorList>
    </citation>
    <scope>NUCLEOTIDE SEQUENCE [LARGE SCALE GENOMIC DNA]</scope>
    <source>
        <strain evidence="7 8">SU-CL00105</strain>
    </source>
</reference>
<dbReference type="CDD" id="cd07377">
    <property type="entry name" value="WHTH_GntR"/>
    <property type="match status" value="1"/>
</dbReference>
<feature type="domain" description="HTH gntR-type" evidence="6">
    <location>
        <begin position="18"/>
        <end position="86"/>
    </location>
</feature>
<keyword evidence="4" id="KW-0238">DNA-binding</keyword>
<evidence type="ECO:0000313" key="7">
    <source>
        <dbReference type="EMBL" id="GAA6197687.1"/>
    </source>
</evidence>
<dbReference type="InterPro" id="IPR015421">
    <property type="entry name" value="PyrdxlP-dep_Trfase_major"/>
</dbReference>
<dbReference type="SUPFAM" id="SSF53383">
    <property type="entry name" value="PLP-dependent transferases"/>
    <property type="match status" value="1"/>
</dbReference>
<dbReference type="Pfam" id="PF00392">
    <property type="entry name" value="GntR"/>
    <property type="match status" value="1"/>
</dbReference>
<evidence type="ECO:0000313" key="8">
    <source>
        <dbReference type="Proteomes" id="UP001441944"/>
    </source>
</evidence>
<dbReference type="PANTHER" id="PTHR46577">
    <property type="entry name" value="HTH-TYPE TRANSCRIPTIONAL REGULATORY PROTEIN GABR"/>
    <property type="match status" value="1"/>
</dbReference>
<dbReference type="Gene3D" id="1.10.10.10">
    <property type="entry name" value="Winged helix-like DNA-binding domain superfamily/Winged helix DNA-binding domain"/>
    <property type="match status" value="1"/>
</dbReference>
<sequence length="467" mass="50770">MGRDPLKHWSPTLPVSDKPRYLEIADAIRADIDAGLLLPGDRLPPQRGVAQDLGVDFSTVSRGYAESVRRGDIESFVGRGTFVRAPDVQALLDGANAAPDPRRILEEDPMMNMPPEPDDPALVARMASGLGHVAANLVPLLRYQSVRGSAADREIARTWMQANGLDFAADRFAITPGAHASIYAILTLLSEPGQTLLCETLTYPGIRSIAARLGLRLVGVPSDREGLRPEALERAITEHWPAALYLNPTLQNPTTKTMSETRRREIAEVLTQHDIQLIEDDAYRFVAADAPPPIASHLPDLAWHVAGISKCFGAGLRLAYTTGPQRAEMGGFSQALRSINVMASPLSLALLGHWIEDGTAAQIQAFVRRAAAQRQELARGILCGCFVTNAPEAFNLWVELPRGTSRAEVMGRMANRQIGIMPSDAFTVVGQPSEALRVCLGGPISLEQLREDLIALRDAILRKDWLG</sequence>
<evidence type="ECO:0000256" key="1">
    <source>
        <dbReference type="ARBA" id="ARBA00005384"/>
    </source>
</evidence>
<dbReference type="Proteomes" id="UP001441944">
    <property type="component" value="Unassembled WGS sequence"/>
</dbReference>
<dbReference type="GO" id="GO:0008483">
    <property type="term" value="F:transaminase activity"/>
    <property type="evidence" value="ECO:0007669"/>
    <property type="project" value="UniProtKB-KW"/>
</dbReference>
<dbReference type="InterPro" id="IPR015422">
    <property type="entry name" value="PyrdxlP-dep_Trfase_small"/>
</dbReference>
<dbReference type="Gene3D" id="3.40.640.10">
    <property type="entry name" value="Type I PLP-dependent aspartate aminotransferase-like (Major domain)"/>
    <property type="match status" value="1"/>
</dbReference>
<dbReference type="SMART" id="SM00345">
    <property type="entry name" value="HTH_GNTR"/>
    <property type="match status" value="1"/>
</dbReference>
<keyword evidence="3" id="KW-0805">Transcription regulation</keyword>
<keyword evidence="7" id="KW-0808">Transferase</keyword>
<dbReference type="CDD" id="cd00609">
    <property type="entry name" value="AAT_like"/>
    <property type="match status" value="1"/>
</dbReference>
<dbReference type="PANTHER" id="PTHR46577:SF1">
    <property type="entry name" value="HTH-TYPE TRANSCRIPTIONAL REGULATORY PROTEIN GABR"/>
    <property type="match status" value="1"/>
</dbReference>
<dbReference type="InterPro" id="IPR036388">
    <property type="entry name" value="WH-like_DNA-bd_sf"/>
</dbReference>
<keyword evidence="2" id="KW-0663">Pyridoxal phosphate</keyword>
<dbReference type="SUPFAM" id="SSF46785">
    <property type="entry name" value="Winged helix' DNA-binding domain"/>
    <property type="match status" value="1"/>
</dbReference>
<dbReference type="InterPro" id="IPR004839">
    <property type="entry name" value="Aminotransferase_I/II_large"/>
</dbReference>
<dbReference type="InterPro" id="IPR000524">
    <property type="entry name" value="Tscrpt_reg_HTH_GntR"/>
</dbReference>
<keyword evidence="7" id="KW-0032">Aminotransferase</keyword>
<evidence type="ECO:0000256" key="3">
    <source>
        <dbReference type="ARBA" id="ARBA00023015"/>
    </source>
</evidence>
<evidence type="ECO:0000256" key="4">
    <source>
        <dbReference type="ARBA" id="ARBA00023125"/>
    </source>
</evidence>
<comment type="caution">
    <text evidence="7">The sequence shown here is derived from an EMBL/GenBank/DDBJ whole genome shotgun (WGS) entry which is preliminary data.</text>
</comment>
<dbReference type="PROSITE" id="PS50949">
    <property type="entry name" value="HTH_GNTR"/>
    <property type="match status" value="1"/>
</dbReference>
<evidence type="ECO:0000259" key="6">
    <source>
        <dbReference type="PROSITE" id="PS50949"/>
    </source>
</evidence>
<protein>
    <submittedName>
        <fullName evidence="7">PLP-dependent aminotransferase family protein</fullName>
    </submittedName>
</protein>
<name>A0ABQ0AP95_9RHOB</name>
<organism evidence="7 8">
    <name type="scientific">Pseudophaeobacter arcticus</name>
    <dbReference type="NCBI Taxonomy" id="385492"/>
    <lineage>
        <taxon>Bacteria</taxon>
        <taxon>Pseudomonadati</taxon>
        <taxon>Pseudomonadota</taxon>
        <taxon>Alphaproteobacteria</taxon>
        <taxon>Rhodobacterales</taxon>
        <taxon>Paracoccaceae</taxon>
        <taxon>Pseudophaeobacter</taxon>
    </lineage>
</organism>
<dbReference type="Pfam" id="PF00155">
    <property type="entry name" value="Aminotran_1_2"/>
    <property type="match status" value="1"/>
</dbReference>
<dbReference type="Gene3D" id="3.90.1150.10">
    <property type="entry name" value="Aspartate Aminotransferase, domain 1"/>
    <property type="match status" value="1"/>
</dbReference>
<dbReference type="InterPro" id="IPR036390">
    <property type="entry name" value="WH_DNA-bd_sf"/>
</dbReference>
<evidence type="ECO:0000256" key="5">
    <source>
        <dbReference type="ARBA" id="ARBA00023163"/>
    </source>
</evidence>
<dbReference type="InterPro" id="IPR051446">
    <property type="entry name" value="HTH_trans_reg/aminotransferase"/>
</dbReference>
<evidence type="ECO:0000256" key="2">
    <source>
        <dbReference type="ARBA" id="ARBA00022898"/>
    </source>
</evidence>
<accession>A0ABQ0AP95</accession>
<proteinExistence type="inferred from homology"/>
<gene>
    <name evidence="7" type="ORF">NBRC116598_31320</name>
</gene>
<keyword evidence="5" id="KW-0804">Transcription</keyword>
<dbReference type="InterPro" id="IPR015424">
    <property type="entry name" value="PyrdxlP-dep_Trfase"/>
</dbReference>
<dbReference type="EMBL" id="BAABWU010000014">
    <property type="protein sequence ID" value="GAA6197687.1"/>
    <property type="molecule type" value="Genomic_DNA"/>
</dbReference>
<keyword evidence="8" id="KW-1185">Reference proteome</keyword>